<dbReference type="Pfam" id="PF00353">
    <property type="entry name" value="HemolysinCabind"/>
    <property type="match status" value="1"/>
</dbReference>
<dbReference type="GO" id="GO:0005509">
    <property type="term" value="F:calcium ion binding"/>
    <property type="evidence" value="ECO:0007669"/>
    <property type="project" value="InterPro"/>
</dbReference>
<dbReference type="Gene3D" id="2.150.10.10">
    <property type="entry name" value="Serralysin-like metalloprotease, C-terminal"/>
    <property type="match status" value="1"/>
</dbReference>
<sequence length="257" mass="28066">MNGKPQYSTLSRCPVLLDHYTDTIRFYWSEEGGLADKILFKNVRSSSELIFSRLDADSLVVSVVGTSDSILVRDFFHFYSFGGAYSECADVNISYVDEGGVERRVSGNIIREALLAPTSGGDLIIGLNGSNDRIVGLGGDDTLIAIGGEDTLVGGAGSDVYGVFLDYYHYRCVVIDNFDAAAKDEDFDVINGESDMYADAVGVVRVNDDLCLSFARVEDNKRAVSTLKCNTGLKVHDFPRKDLCWGFKVEAFARAVV</sequence>
<dbReference type="EMBL" id="SDKK01000002">
    <property type="protein sequence ID" value="TYC61686.1"/>
    <property type="molecule type" value="Genomic_DNA"/>
</dbReference>
<dbReference type="RefSeq" id="WP_148577608.1">
    <property type="nucleotide sequence ID" value="NZ_SDKK01000002.1"/>
</dbReference>
<evidence type="ECO:0000313" key="2">
    <source>
        <dbReference type="Proteomes" id="UP000389128"/>
    </source>
</evidence>
<comment type="caution">
    <text evidence="1">The sequence shown here is derived from an EMBL/GenBank/DDBJ whole genome shotgun (WGS) entry which is preliminary data.</text>
</comment>
<dbReference type="Proteomes" id="UP000389128">
    <property type="component" value="Unassembled WGS sequence"/>
</dbReference>
<name>A0A6C2D6H0_9RHOO</name>
<accession>A0A6C2D6H0</accession>
<dbReference type="OrthoDB" id="7801966at2"/>
<dbReference type="InterPro" id="IPR011049">
    <property type="entry name" value="Serralysin-like_metalloprot_C"/>
</dbReference>
<dbReference type="AlphaFoldDB" id="A0A6C2D6H0"/>
<evidence type="ECO:0000313" key="1">
    <source>
        <dbReference type="EMBL" id="TYC61686.1"/>
    </source>
</evidence>
<dbReference type="InterPro" id="IPR001343">
    <property type="entry name" value="Hemolysn_Ca-bd"/>
</dbReference>
<gene>
    <name evidence="1" type="ORF">ETQ85_03260</name>
</gene>
<evidence type="ECO:0008006" key="3">
    <source>
        <dbReference type="Google" id="ProtNLM"/>
    </source>
</evidence>
<reference evidence="1 2" key="1">
    <citation type="submission" date="2019-01" db="EMBL/GenBank/DDBJ databases">
        <title>Zoogloea oleivorans genome sequencing and assembly.</title>
        <authorList>
            <person name="Tancsics A."/>
            <person name="Farkas M."/>
            <person name="Kriszt B."/>
            <person name="Maroti G."/>
            <person name="Horvath B."/>
        </authorList>
    </citation>
    <scope>NUCLEOTIDE SEQUENCE [LARGE SCALE GENOMIC DNA]</scope>
    <source>
        <strain evidence="1 2">Buc</strain>
    </source>
</reference>
<dbReference type="PROSITE" id="PS00330">
    <property type="entry name" value="HEMOLYSIN_CALCIUM"/>
    <property type="match status" value="1"/>
</dbReference>
<organism evidence="1 2">
    <name type="scientific">Zoogloea oleivorans</name>
    <dbReference type="NCBI Taxonomy" id="1552750"/>
    <lineage>
        <taxon>Bacteria</taxon>
        <taxon>Pseudomonadati</taxon>
        <taxon>Pseudomonadota</taxon>
        <taxon>Betaproteobacteria</taxon>
        <taxon>Rhodocyclales</taxon>
        <taxon>Zoogloeaceae</taxon>
        <taxon>Zoogloea</taxon>
    </lineage>
</organism>
<dbReference type="InterPro" id="IPR018511">
    <property type="entry name" value="Hemolysin-typ_Ca-bd_CS"/>
</dbReference>
<keyword evidence="2" id="KW-1185">Reference proteome</keyword>
<protein>
    <recommendedName>
        <fullName evidence="3">Calcium-binding protein</fullName>
    </recommendedName>
</protein>
<dbReference type="SUPFAM" id="SSF51120">
    <property type="entry name" value="beta-Roll"/>
    <property type="match status" value="1"/>
</dbReference>
<proteinExistence type="predicted"/>